<keyword evidence="4" id="KW-1003">Cell membrane</keyword>
<dbReference type="GO" id="GO:0015031">
    <property type="term" value="P:protein transport"/>
    <property type="evidence" value="ECO:0007669"/>
    <property type="project" value="UniProtKB-KW"/>
</dbReference>
<keyword evidence="5" id="KW-0997">Cell inner membrane</keyword>
<keyword evidence="7" id="KW-0653">Protein transport</keyword>
<comment type="subcellular location">
    <subcellularLocation>
        <location evidence="1">Cell inner membrane</location>
        <topology evidence="1">Single-pass membrane protein</topology>
        <orientation evidence="1">Periplasmic side</orientation>
    </subcellularLocation>
</comment>
<proteinExistence type="inferred from homology"/>
<keyword evidence="8" id="KW-1133">Transmembrane helix</keyword>
<dbReference type="AlphaFoldDB" id="A0A1N6Q026"/>
<feature type="compositionally biased region" description="Polar residues" evidence="10">
    <location>
        <begin position="249"/>
        <end position="267"/>
    </location>
</feature>
<feature type="compositionally biased region" description="Basic and acidic residues" evidence="10">
    <location>
        <begin position="174"/>
        <end position="194"/>
    </location>
</feature>
<evidence type="ECO:0000256" key="4">
    <source>
        <dbReference type="ARBA" id="ARBA00022475"/>
    </source>
</evidence>
<dbReference type="GO" id="GO:0031992">
    <property type="term" value="F:energy transducer activity"/>
    <property type="evidence" value="ECO:0007669"/>
    <property type="project" value="TreeGrafter"/>
</dbReference>
<evidence type="ECO:0000256" key="5">
    <source>
        <dbReference type="ARBA" id="ARBA00022519"/>
    </source>
</evidence>
<keyword evidence="6" id="KW-0812">Transmembrane</keyword>
<dbReference type="NCBIfam" id="TIGR01352">
    <property type="entry name" value="tonB_Cterm"/>
    <property type="match status" value="1"/>
</dbReference>
<gene>
    <name evidence="12" type="ORF">SAMN05421834_101271</name>
</gene>
<evidence type="ECO:0000256" key="3">
    <source>
        <dbReference type="ARBA" id="ARBA00022448"/>
    </source>
</evidence>
<dbReference type="InterPro" id="IPR037682">
    <property type="entry name" value="TonB_C"/>
</dbReference>
<reference evidence="13" key="1">
    <citation type="submission" date="2017-01" db="EMBL/GenBank/DDBJ databases">
        <authorList>
            <person name="Varghese N."/>
            <person name="Submissions S."/>
        </authorList>
    </citation>
    <scope>NUCLEOTIDE SEQUENCE [LARGE SCALE GENOMIC DNA]</scope>
    <source>
        <strain evidence="13">ATCC 700103</strain>
    </source>
</reference>
<evidence type="ECO:0000259" key="11">
    <source>
        <dbReference type="PROSITE" id="PS52015"/>
    </source>
</evidence>
<evidence type="ECO:0000256" key="7">
    <source>
        <dbReference type="ARBA" id="ARBA00022927"/>
    </source>
</evidence>
<keyword evidence="13" id="KW-1185">Reference proteome</keyword>
<protein>
    <submittedName>
        <fullName evidence="12">TonB family C-terminal domain-containing protein</fullName>
    </submittedName>
</protein>
<dbReference type="EMBL" id="FTNC01000001">
    <property type="protein sequence ID" value="SIQ09928.1"/>
    <property type="molecule type" value="Genomic_DNA"/>
</dbReference>
<evidence type="ECO:0000256" key="8">
    <source>
        <dbReference type="ARBA" id="ARBA00022989"/>
    </source>
</evidence>
<dbReference type="Proteomes" id="UP000185669">
    <property type="component" value="Unassembled WGS sequence"/>
</dbReference>
<dbReference type="PANTHER" id="PTHR33446:SF2">
    <property type="entry name" value="PROTEIN TONB"/>
    <property type="match status" value="1"/>
</dbReference>
<evidence type="ECO:0000256" key="2">
    <source>
        <dbReference type="ARBA" id="ARBA00006555"/>
    </source>
</evidence>
<evidence type="ECO:0000313" key="13">
    <source>
        <dbReference type="Proteomes" id="UP000185669"/>
    </source>
</evidence>
<feature type="compositionally biased region" description="Low complexity" evidence="10">
    <location>
        <begin position="107"/>
        <end position="116"/>
    </location>
</feature>
<feature type="compositionally biased region" description="Basic and acidic residues" evidence="10">
    <location>
        <begin position="82"/>
        <end position="106"/>
    </location>
</feature>
<dbReference type="GO" id="GO:0098797">
    <property type="term" value="C:plasma membrane protein complex"/>
    <property type="evidence" value="ECO:0007669"/>
    <property type="project" value="TreeGrafter"/>
</dbReference>
<dbReference type="SUPFAM" id="SSF74653">
    <property type="entry name" value="TolA/TonB C-terminal domain"/>
    <property type="match status" value="1"/>
</dbReference>
<dbReference type="STRING" id="56779.SAMN05421834_101271"/>
<comment type="similarity">
    <text evidence="2">Belongs to the TonB family.</text>
</comment>
<feature type="domain" description="TonB C-terminal" evidence="11">
    <location>
        <begin position="278"/>
        <end position="368"/>
    </location>
</feature>
<feature type="compositionally biased region" description="Basic and acidic residues" evidence="10">
    <location>
        <begin position="132"/>
        <end position="164"/>
    </location>
</feature>
<dbReference type="Pfam" id="PF03544">
    <property type="entry name" value="TonB_C"/>
    <property type="match status" value="1"/>
</dbReference>
<keyword evidence="3" id="KW-0813">Transport</keyword>
<name>A0A1N6Q026_9FIRM</name>
<evidence type="ECO:0000256" key="9">
    <source>
        <dbReference type="ARBA" id="ARBA00023136"/>
    </source>
</evidence>
<dbReference type="RefSeq" id="WP_076543562.1">
    <property type="nucleotide sequence ID" value="NZ_FTNC01000001.1"/>
</dbReference>
<dbReference type="Gene3D" id="3.30.1150.10">
    <property type="match status" value="1"/>
</dbReference>
<organism evidence="12 13">
    <name type="scientific">Halanaerobium kushneri</name>
    <dbReference type="NCBI Taxonomy" id="56779"/>
    <lineage>
        <taxon>Bacteria</taxon>
        <taxon>Bacillati</taxon>
        <taxon>Bacillota</taxon>
        <taxon>Clostridia</taxon>
        <taxon>Halanaerobiales</taxon>
        <taxon>Halanaerobiaceae</taxon>
        <taxon>Halanaerobium</taxon>
    </lineage>
</organism>
<dbReference type="GO" id="GO:0055085">
    <property type="term" value="P:transmembrane transport"/>
    <property type="evidence" value="ECO:0007669"/>
    <property type="project" value="InterPro"/>
</dbReference>
<dbReference type="InterPro" id="IPR006260">
    <property type="entry name" value="TonB/TolA_C"/>
</dbReference>
<evidence type="ECO:0000313" key="12">
    <source>
        <dbReference type="EMBL" id="SIQ09928.1"/>
    </source>
</evidence>
<feature type="region of interest" description="Disordered" evidence="10">
    <location>
        <begin position="49"/>
        <end position="276"/>
    </location>
</feature>
<keyword evidence="9" id="KW-0472">Membrane</keyword>
<dbReference type="InterPro" id="IPR051045">
    <property type="entry name" value="TonB-dependent_transducer"/>
</dbReference>
<feature type="compositionally biased region" description="Acidic residues" evidence="10">
    <location>
        <begin position="117"/>
        <end position="129"/>
    </location>
</feature>
<feature type="compositionally biased region" description="Basic and acidic residues" evidence="10">
    <location>
        <begin position="231"/>
        <end position="248"/>
    </location>
</feature>
<evidence type="ECO:0000256" key="1">
    <source>
        <dbReference type="ARBA" id="ARBA00004383"/>
    </source>
</evidence>
<dbReference type="PANTHER" id="PTHR33446">
    <property type="entry name" value="PROTEIN TONB-RELATED"/>
    <property type="match status" value="1"/>
</dbReference>
<feature type="compositionally biased region" description="Polar residues" evidence="10">
    <location>
        <begin position="49"/>
        <end position="60"/>
    </location>
</feature>
<evidence type="ECO:0000256" key="6">
    <source>
        <dbReference type="ARBA" id="ARBA00022692"/>
    </source>
</evidence>
<sequence length="368" mass="41466">MKQKLIYLTAFLLSLSLILLLEAGSLGLLAEDIKPLDKNEVKVELLLSASNNPAENTQNEAGRESSAENAPAAELEPEEEVDKNSSEPRDEEIRDKKKENVKKVEAQENMETTETTEAQEIEEELEVQENPEVQKTDAEIIEEKDPPAKTTEEKETTADNRDEPPAWLQNSSNKPEKEKSEQPEANNQKEKFDLDSFIANLEADADENIDQIAENKNQDREDIQSNQDSISEEKNNKARDKGVTEDKASANSPLNSNEEQNKVSQENKVYDLRKDRSNSIKKPGIINYSQPEYPSNLRKRNIEGEVIMSLRIDKAGKPHDLKISQSSGYDSFDQAALGAVSNWRFEAAEKDGNKVEVIVNLPIRFKLN</sequence>
<evidence type="ECO:0000256" key="10">
    <source>
        <dbReference type="SAM" id="MobiDB-lite"/>
    </source>
</evidence>
<dbReference type="OrthoDB" id="2112605at2"/>
<accession>A0A1N6Q026</accession>
<dbReference type="PROSITE" id="PS52015">
    <property type="entry name" value="TONB_CTD"/>
    <property type="match status" value="1"/>
</dbReference>